<dbReference type="SUPFAM" id="SSF46689">
    <property type="entry name" value="Homeodomain-like"/>
    <property type="match status" value="1"/>
</dbReference>
<keyword evidence="2 4" id="KW-0238">DNA-binding</keyword>
<sequence>MTEKLGLRERKKLRTRETVAGVALRMFLESGFDAVSVAEVAEAADVSKMTVFNYFPAKEDLVMHHIADHAGEYARVIAERQAKQAPLDALREHYLAGLAAHDPSTGLSDSENFLAFIKMVFDTPTLMMRVSAQAASQEATLTAAFASALGTADDDIVPYTAAHQTTAVLRALGTRNTQRMLAGERADDVHETAVTETEAAFDLLARGLAHTGLAKRRR</sequence>
<dbReference type="Proteomes" id="UP001501116">
    <property type="component" value="Unassembled WGS sequence"/>
</dbReference>
<dbReference type="PROSITE" id="PS50977">
    <property type="entry name" value="HTH_TETR_2"/>
    <property type="match status" value="1"/>
</dbReference>
<dbReference type="InterPro" id="IPR050109">
    <property type="entry name" value="HTH-type_TetR-like_transc_reg"/>
</dbReference>
<feature type="domain" description="HTH tetR-type" evidence="5">
    <location>
        <begin position="13"/>
        <end position="73"/>
    </location>
</feature>
<name>A0ABP5BTT1_9PSEU</name>
<dbReference type="InterPro" id="IPR009057">
    <property type="entry name" value="Homeodomain-like_sf"/>
</dbReference>
<evidence type="ECO:0000313" key="7">
    <source>
        <dbReference type="Proteomes" id="UP001501116"/>
    </source>
</evidence>
<accession>A0ABP5BTT1</accession>
<evidence type="ECO:0000256" key="2">
    <source>
        <dbReference type="ARBA" id="ARBA00023125"/>
    </source>
</evidence>
<comment type="caution">
    <text evidence="6">The sequence shown here is derived from an EMBL/GenBank/DDBJ whole genome shotgun (WGS) entry which is preliminary data.</text>
</comment>
<organism evidence="6 7">
    <name type="scientific">Amycolatopsis minnesotensis</name>
    <dbReference type="NCBI Taxonomy" id="337894"/>
    <lineage>
        <taxon>Bacteria</taxon>
        <taxon>Bacillati</taxon>
        <taxon>Actinomycetota</taxon>
        <taxon>Actinomycetes</taxon>
        <taxon>Pseudonocardiales</taxon>
        <taxon>Pseudonocardiaceae</taxon>
        <taxon>Amycolatopsis</taxon>
    </lineage>
</organism>
<keyword evidence="3" id="KW-0804">Transcription</keyword>
<dbReference type="Gene3D" id="1.10.357.10">
    <property type="entry name" value="Tetracycline Repressor, domain 2"/>
    <property type="match status" value="1"/>
</dbReference>
<gene>
    <name evidence="6" type="ORF">GCM10009754_21850</name>
</gene>
<protein>
    <submittedName>
        <fullName evidence="6">TetR family transcriptional regulator</fullName>
    </submittedName>
</protein>
<dbReference type="PANTHER" id="PTHR30055">
    <property type="entry name" value="HTH-TYPE TRANSCRIPTIONAL REGULATOR RUTR"/>
    <property type="match status" value="1"/>
</dbReference>
<dbReference type="InterPro" id="IPR001647">
    <property type="entry name" value="HTH_TetR"/>
</dbReference>
<proteinExistence type="predicted"/>
<keyword evidence="1" id="KW-0805">Transcription regulation</keyword>
<dbReference type="PANTHER" id="PTHR30055:SF234">
    <property type="entry name" value="HTH-TYPE TRANSCRIPTIONAL REGULATOR BETI"/>
    <property type="match status" value="1"/>
</dbReference>
<evidence type="ECO:0000313" key="6">
    <source>
        <dbReference type="EMBL" id="GAA1952470.1"/>
    </source>
</evidence>
<dbReference type="PRINTS" id="PR00455">
    <property type="entry name" value="HTHTETR"/>
</dbReference>
<reference evidence="7" key="1">
    <citation type="journal article" date="2019" name="Int. J. Syst. Evol. Microbiol.">
        <title>The Global Catalogue of Microorganisms (GCM) 10K type strain sequencing project: providing services to taxonomists for standard genome sequencing and annotation.</title>
        <authorList>
            <consortium name="The Broad Institute Genomics Platform"/>
            <consortium name="The Broad Institute Genome Sequencing Center for Infectious Disease"/>
            <person name="Wu L."/>
            <person name="Ma J."/>
        </authorList>
    </citation>
    <scope>NUCLEOTIDE SEQUENCE [LARGE SCALE GENOMIC DNA]</scope>
    <source>
        <strain evidence="7">JCM 14545</strain>
    </source>
</reference>
<dbReference type="RefSeq" id="WP_344416349.1">
    <property type="nucleotide sequence ID" value="NZ_BAAANN010000007.1"/>
</dbReference>
<feature type="DNA-binding region" description="H-T-H motif" evidence="4">
    <location>
        <begin position="36"/>
        <end position="55"/>
    </location>
</feature>
<evidence type="ECO:0000259" key="5">
    <source>
        <dbReference type="PROSITE" id="PS50977"/>
    </source>
</evidence>
<keyword evidence="7" id="KW-1185">Reference proteome</keyword>
<dbReference type="EMBL" id="BAAANN010000007">
    <property type="protein sequence ID" value="GAA1952470.1"/>
    <property type="molecule type" value="Genomic_DNA"/>
</dbReference>
<evidence type="ECO:0000256" key="3">
    <source>
        <dbReference type="ARBA" id="ARBA00023163"/>
    </source>
</evidence>
<dbReference type="Gene3D" id="1.10.10.60">
    <property type="entry name" value="Homeodomain-like"/>
    <property type="match status" value="1"/>
</dbReference>
<evidence type="ECO:0000256" key="1">
    <source>
        <dbReference type="ARBA" id="ARBA00023015"/>
    </source>
</evidence>
<dbReference type="Pfam" id="PF00440">
    <property type="entry name" value="TetR_N"/>
    <property type="match status" value="1"/>
</dbReference>
<evidence type="ECO:0000256" key="4">
    <source>
        <dbReference type="PROSITE-ProRule" id="PRU00335"/>
    </source>
</evidence>